<dbReference type="Gene3D" id="2.130.10.10">
    <property type="entry name" value="YVTN repeat-like/Quinoprotein amine dehydrogenase"/>
    <property type="match status" value="1"/>
</dbReference>
<sequence>MRIAGKTARDPRSGIVDVWRREVGFLAPRAFARRYGASEDLVLRLGIHRKLKQHTGCVNCISFNANGNILVSGSDDKKVILWDWETGFVKLSFSSGHKNNIFQARFMPSSDDRTIVTCAADGEVRLAVLQDGGYFVTTLLAKHDGRAHKIAIKPGSPHIFYSCSEDGLVQHFDLRTRSATKLFKCQAFQEKSFYMPIVHLNAIAIDPANHNLFAIAGSEEFARVYDIRKCRWDGKSCRKPVDCFCPLHLIGENEVEITGLAFSEQSELLVSYNGEQIYLFSKRHGLGPDPLCDALPHSMDMDDTSYTNEKSIYSSKENLNFEPEPEVYRGHSNRDTVKGVSFYGPHCEYVASGSDCGRIFIWRKKGGELLRVMEADKYVVNCIEPHPWTTTLASSGIEHDIKIWIPNAVEPASPVDVSEVMLIYRGDSWFASDGSDYDDSDDYNDEEDDDNDDDVDDDSDIDATDGSDEDGDYEFVIDDYNRDDISNGKNDSEGDDNDTGMLPGSQDAKF</sequence>
<dbReference type="Proteomes" id="UP000236161">
    <property type="component" value="Unassembled WGS sequence"/>
</dbReference>
<reference evidence="5 6" key="1">
    <citation type="journal article" date="2017" name="Nature">
        <title>The Apostasia genome and the evolution of orchids.</title>
        <authorList>
            <person name="Zhang G.Q."/>
            <person name="Liu K.W."/>
            <person name="Li Z."/>
            <person name="Lohaus R."/>
            <person name="Hsiao Y.Y."/>
            <person name="Niu S.C."/>
            <person name="Wang J.Y."/>
            <person name="Lin Y.C."/>
            <person name="Xu Q."/>
            <person name="Chen L.J."/>
            <person name="Yoshida K."/>
            <person name="Fujiwara S."/>
            <person name="Wang Z.W."/>
            <person name="Zhang Y.Q."/>
            <person name="Mitsuda N."/>
            <person name="Wang M."/>
            <person name="Liu G.H."/>
            <person name="Pecoraro L."/>
            <person name="Huang H.X."/>
            <person name="Xiao X.J."/>
            <person name="Lin M."/>
            <person name="Wu X.Y."/>
            <person name="Wu W.L."/>
            <person name="Chen Y.Y."/>
            <person name="Chang S.B."/>
            <person name="Sakamoto S."/>
            <person name="Ohme-Takagi M."/>
            <person name="Yagi M."/>
            <person name="Zeng S.J."/>
            <person name="Shen C.Y."/>
            <person name="Yeh C.M."/>
            <person name="Luo Y.B."/>
            <person name="Tsai W.C."/>
            <person name="Van de Peer Y."/>
            <person name="Liu Z.J."/>
        </authorList>
    </citation>
    <scope>NUCLEOTIDE SEQUENCE [LARGE SCALE GENOMIC DNA]</scope>
    <source>
        <strain evidence="6">cv. Shenzhen</strain>
        <tissue evidence="5">Stem</tissue>
    </source>
</reference>
<evidence type="ECO:0000256" key="1">
    <source>
        <dbReference type="ARBA" id="ARBA00022574"/>
    </source>
</evidence>
<organism evidence="5 6">
    <name type="scientific">Apostasia shenzhenica</name>
    <dbReference type="NCBI Taxonomy" id="1088818"/>
    <lineage>
        <taxon>Eukaryota</taxon>
        <taxon>Viridiplantae</taxon>
        <taxon>Streptophyta</taxon>
        <taxon>Embryophyta</taxon>
        <taxon>Tracheophyta</taxon>
        <taxon>Spermatophyta</taxon>
        <taxon>Magnoliopsida</taxon>
        <taxon>Liliopsida</taxon>
        <taxon>Asparagales</taxon>
        <taxon>Orchidaceae</taxon>
        <taxon>Apostasioideae</taxon>
        <taxon>Apostasia</taxon>
    </lineage>
</organism>
<dbReference type="AlphaFoldDB" id="A0A2I0AZ01"/>
<name>A0A2I0AZ01_9ASPA</name>
<dbReference type="Pfam" id="PF00400">
    <property type="entry name" value="WD40"/>
    <property type="match status" value="2"/>
</dbReference>
<dbReference type="GO" id="GO:0080008">
    <property type="term" value="C:Cul4-RING E3 ubiquitin ligase complex"/>
    <property type="evidence" value="ECO:0007669"/>
    <property type="project" value="TreeGrafter"/>
</dbReference>
<evidence type="ECO:0000313" key="5">
    <source>
        <dbReference type="EMBL" id="PKA60759.1"/>
    </source>
</evidence>
<dbReference type="STRING" id="1088818.A0A2I0AZ01"/>
<evidence type="ECO:0000256" key="3">
    <source>
        <dbReference type="PROSITE-ProRule" id="PRU00221"/>
    </source>
</evidence>
<evidence type="ECO:0000256" key="4">
    <source>
        <dbReference type="SAM" id="MobiDB-lite"/>
    </source>
</evidence>
<keyword evidence="2" id="KW-0677">Repeat</keyword>
<dbReference type="EMBL" id="KZ451935">
    <property type="protein sequence ID" value="PKA60759.1"/>
    <property type="molecule type" value="Genomic_DNA"/>
</dbReference>
<protein>
    <submittedName>
        <fullName evidence="5">Guanine nucleotide-binding protein subunit beta-like protein B</fullName>
    </submittedName>
</protein>
<dbReference type="InterPro" id="IPR015943">
    <property type="entry name" value="WD40/YVTN_repeat-like_dom_sf"/>
</dbReference>
<dbReference type="PANTHER" id="PTHR15574:SF21">
    <property type="entry name" value="DDB1- AND CUL4-ASSOCIATED FACTOR 8"/>
    <property type="match status" value="1"/>
</dbReference>
<proteinExistence type="predicted"/>
<keyword evidence="6" id="KW-1185">Reference proteome</keyword>
<dbReference type="SMART" id="SM00320">
    <property type="entry name" value="WD40"/>
    <property type="match status" value="7"/>
</dbReference>
<dbReference type="PROSITE" id="PS50082">
    <property type="entry name" value="WD_REPEATS_2"/>
    <property type="match status" value="1"/>
</dbReference>
<dbReference type="GO" id="GO:0005737">
    <property type="term" value="C:cytoplasm"/>
    <property type="evidence" value="ECO:0007669"/>
    <property type="project" value="TreeGrafter"/>
</dbReference>
<feature type="compositionally biased region" description="Basic and acidic residues" evidence="4">
    <location>
        <begin position="479"/>
        <end position="492"/>
    </location>
</feature>
<dbReference type="OrthoDB" id="4869960at2759"/>
<evidence type="ECO:0000256" key="2">
    <source>
        <dbReference type="ARBA" id="ARBA00022737"/>
    </source>
</evidence>
<dbReference type="InterPro" id="IPR001680">
    <property type="entry name" value="WD40_rpt"/>
</dbReference>
<dbReference type="PROSITE" id="PS50294">
    <property type="entry name" value="WD_REPEATS_REGION"/>
    <property type="match status" value="1"/>
</dbReference>
<keyword evidence="1 3" id="KW-0853">WD repeat</keyword>
<evidence type="ECO:0000313" key="6">
    <source>
        <dbReference type="Proteomes" id="UP000236161"/>
    </source>
</evidence>
<feature type="region of interest" description="Disordered" evidence="4">
    <location>
        <begin position="435"/>
        <end position="510"/>
    </location>
</feature>
<feature type="compositionally biased region" description="Acidic residues" evidence="4">
    <location>
        <begin position="435"/>
        <end position="477"/>
    </location>
</feature>
<gene>
    <name evidence="5" type="primary">RACK1B</name>
    <name evidence="5" type="ORF">AXF42_Ash006393</name>
</gene>
<dbReference type="SUPFAM" id="SSF50978">
    <property type="entry name" value="WD40 repeat-like"/>
    <property type="match status" value="1"/>
</dbReference>
<accession>A0A2I0AZ01</accession>
<dbReference type="InterPro" id="IPR045151">
    <property type="entry name" value="DCAF8"/>
</dbReference>
<dbReference type="InterPro" id="IPR036322">
    <property type="entry name" value="WD40_repeat_dom_sf"/>
</dbReference>
<dbReference type="PANTHER" id="PTHR15574">
    <property type="entry name" value="WD REPEAT DOMAIN-CONTAINING FAMILY"/>
    <property type="match status" value="1"/>
</dbReference>
<feature type="repeat" description="WD" evidence="3">
    <location>
        <begin position="51"/>
        <end position="83"/>
    </location>
</feature>